<feature type="compositionally biased region" description="Low complexity" evidence="4">
    <location>
        <begin position="8"/>
        <end position="36"/>
    </location>
</feature>
<keyword evidence="6" id="KW-1185">Reference proteome</keyword>
<keyword evidence="3" id="KW-0539">Nucleus</keyword>
<evidence type="ECO:0008006" key="7">
    <source>
        <dbReference type="Google" id="ProtNLM"/>
    </source>
</evidence>
<feature type="region of interest" description="Disordered" evidence="4">
    <location>
        <begin position="1"/>
        <end position="84"/>
    </location>
</feature>
<name>A0A0L0SK95_ALLM3</name>
<evidence type="ECO:0000256" key="2">
    <source>
        <dbReference type="ARBA" id="ARBA00007643"/>
    </source>
</evidence>
<dbReference type="STRING" id="578462.A0A0L0SK95"/>
<evidence type="ECO:0000256" key="3">
    <source>
        <dbReference type="ARBA" id="ARBA00023242"/>
    </source>
</evidence>
<dbReference type="Proteomes" id="UP000054350">
    <property type="component" value="Unassembled WGS sequence"/>
</dbReference>
<protein>
    <recommendedName>
        <fullName evidence="7">Hepatocellular carcinoma-associated antigen 59-domain-containing protein</fullName>
    </recommendedName>
</protein>
<evidence type="ECO:0000313" key="5">
    <source>
        <dbReference type="EMBL" id="KNE62916.1"/>
    </source>
</evidence>
<proteinExistence type="inferred from homology"/>
<dbReference type="AlphaFoldDB" id="A0A0L0SK95"/>
<dbReference type="EMBL" id="GG745341">
    <property type="protein sequence ID" value="KNE62916.1"/>
    <property type="molecule type" value="Genomic_DNA"/>
</dbReference>
<dbReference type="InterPro" id="IPR010756">
    <property type="entry name" value="Tls1-like"/>
</dbReference>
<dbReference type="PANTHER" id="PTHR13486:SF2">
    <property type="entry name" value="SPLICING FACTOR C9ORF78"/>
    <property type="match status" value="1"/>
</dbReference>
<reference evidence="6" key="2">
    <citation type="submission" date="2009-11" db="EMBL/GenBank/DDBJ databases">
        <title>The Genome Sequence of Allomyces macrogynus strain ATCC 38327.</title>
        <authorList>
            <consortium name="The Broad Institute Genome Sequencing Platform"/>
            <person name="Russ C."/>
            <person name="Cuomo C."/>
            <person name="Shea T."/>
            <person name="Young S.K."/>
            <person name="Zeng Q."/>
            <person name="Koehrsen M."/>
            <person name="Haas B."/>
            <person name="Borodovsky M."/>
            <person name="Guigo R."/>
            <person name="Alvarado L."/>
            <person name="Berlin A."/>
            <person name="Borenstein D."/>
            <person name="Chen Z."/>
            <person name="Engels R."/>
            <person name="Freedman E."/>
            <person name="Gellesch M."/>
            <person name="Goldberg J."/>
            <person name="Griggs A."/>
            <person name="Gujja S."/>
            <person name="Heiman D."/>
            <person name="Hepburn T."/>
            <person name="Howarth C."/>
            <person name="Jen D."/>
            <person name="Larson L."/>
            <person name="Lewis B."/>
            <person name="Mehta T."/>
            <person name="Park D."/>
            <person name="Pearson M."/>
            <person name="Roberts A."/>
            <person name="Saif S."/>
            <person name="Shenoy N."/>
            <person name="Sisk P."/>
            <person name="Stolte C."/>
            <person name="Sykes S."/>
            <person name="Walk T."/>
            <person name="White J."/>
            <person name="Yandava C."/>
            <person name="Burger G."/>
            <person name="Gray M.W."/>
            <person name="Holland P.W.H."/>
            <person name="King N."/>
            <person name="Lang F.B.F."/>
            <person name="Roger A.J."/>
            <person name="Ruiz-Trillo I."/>
            <person name="Lander E."/>
            <person name="Nusbaum C."/>
        </authorList>
    </citation>
    <scope>NUCLEOTIDE SEQUENCE [LARGE SCALE GENOMIC DNA]</scope>
    <source>
        <strain evidence="6">ATCC 38327</strain>
    </source>
</reference>
<feature type="compositionally biased region" description="Basic residues" evidence="4">
    <location>
        <begin position="39"/>
        <end position="53"/>
    </location>
</feature>
<gene>
    <name evidence="5" type="ORF">AMAG_08094</name>
</gene>
<evidence type="ECO:0000256" key="1">
    <source>
        <dbReference type="ARBA" id="ARBA00004123"/>
    </source>
</evidence>
<accession>A0A0L0SK95</accession>
<reference evidence="5 6" key="1">
    <citation type="submission" date="2009-11" db="EMBL/GenBank/DDBJ databases">
        <title>Annotation of Allomyces macrogynus ATCC 38327.</title>
        <authorList>
            <consortium name="The Broad Institute Genome Sequencing Platform"/>
            <person name="Russ C."/>
            <person name="Cuomo C."/>
            <person name="Burger G."/>
            <person name="Gray M.W."/>
            <person name="Holland P.W.H."/>
            <person name="King N."/>
            <person name="Lang F.B.F."/>
            <person name="Roger A.J."/>
            <person name="Ruiz-Trillo I."/>
            <person name="Young S.K."/>
            <person name="Zeng Q."/>
            <person name="Gargeya S."/>
            <person name="Fitzgerald M."/>
            <person name="Haas B."/>
            <person name="Abouelleil A."/>
            <person name="Alvarado L."/>
            <person name="Arachchi H.M."/>
            <person name="Berlin A."/>
            <person name="Chapman S.B."/>
            <person name="Gearin G."/>
            <person name="Goldberg J."/>
            <person name="Griggs A."/>
            <person name="Gujja S."/>
            <person name="Hansen M."/>
            <person name="Heiman D."/>
            <person name="Howarth C."/>
            <person name="Larimer J."/>
            <person name="Lui A."/>
            <person name="MacDonald P.J.P."/>
            <person name="McCowen C."/>
            <person name="Montmayeur A."/>
            <person name="Murphy C."/>
            <person name="Neiman D."/>
            <person name="Pearson M."/>
            <person name="Priest M."/>
            <person name="Roberts A."/>
            <person name="Saif S."/>
            <person name="Shea T."/>
            <person name="Sisk P."/>
            <person name="Stolte C."/>
            <person name="Sykes S."/>
            <person name="Wortman J."/>
            <person name="Nusbaum C."/>
            <person name="Birren B."/>
        </authorList>
    </citation>
    <scope>NUCLEOTIDE SEQUENCE [LARGE SCALE GENOMIC DNA]</scope>
    <source>
        <strain evidence="5 6">ATCC 38327</strain>
    </source>
</reference>
<dbReference type="GO" id="GO:0000398">
    <property type="term" value="P:mRNA splicing, via spliceosome"/>
    <property type="evidence" value="ECO:0007669"/>
    <property type="project" value="TreeGrafter"/>
</dbReference>
<evidence type="ECO:0000313" key="6">
    <source>
        <dbReference type="Proteomes" id="UP000054350"/>
    </source>
</evidence>
<dbReference type="eggNOG" id="KOG3345">
    <property type="taxonomic scope" value="Eukaryota"/>
</dbReference>
<dbReference type="GO" id="GO:0005681">
    <property type="term" value="C:spliceosomal complex"/>
    <property type="evidence" value="ECO:0007669"/>
    <property type="project" value="TreeGrafter"/>
</dbReference>
<comment type="similarity">
    <text evidence="2">Belongs to the TLS1 family.</text>
</comment>
<organism evidence="5 6">
    <name type="scientific">Allomyces macrogynus (strain ATCC 38327)</name>
    <name type="common">Allomyces javanicus var. macrogynus</name>
    <dbReference type="NCBI Taxonomy" id="578462"/>
    <lineage>
        <taxon>Eukaryota</taxon>
        <taxon>Fungi</taxon>
        <taxon>Fungi incertae sedis</taxon>
        <taxon>Blastocladiomycota</taxon>
        <taxon>Blastocladiomycetes</taxon>
        <taxon>Blastocladiales</taxon>
        <taxon>Blastocladiaceae</taxon>
        <taxon>Allomyces</taxon>
    </lineage>
</organism>
<dbReference type="Pfam" id="PF07052">
    <property type="entry name" value="Hep_59"/>
    <property type="match status" value="1"/>
</dbReference>
<dbReference type="PANTHER" id="PTHR13486">
    <property type="entry name" value="TELOMERE LENGTH AND SILENCING PROTEIN 1 TLS1 FAMILY MEMBER"/>
    <property type="match status" value="1"/>
</dbReference>
<dbReference type="OrthoDB" id="5627at2759"/>
<dbReference type="VEuPathDB" id="FungiDB:AMAG_08094"/>
<comment type="subcellular location">
    <subcellularLocation>
        <location evidence="1">Nucleus</location>
    </subcellularLocation>
</comment>
<evidence type="ECO:0000256" key="4">
    <source>
        <dbReference type="SAM" id="MobiDB-lite"/>
    </source>
</evidence>
<sequence length="390" mass="41709">MSSSTGHDALLASDAAAPASTTAPPAPPSTTTTPAAKPMFKKKMIARGNRKFRTRADEPDNDDTSSPAPDANGDNGDNEPVTSILSDIKEARKVRAKPRGIDVETLLKPVSADAGAASGGKGNTSDITKLHTITHGGLVDMSKEKDGYLTSFTGTNKTLDATKHMERFIEQEMAKKRGKVTDEPQAEKPKAVSYEDELFEIPEHLRVAAPEVKEGNVTASAAMLTAIPEVDLGQHARVKALEKAEEFRSTMQQLHQSGGALPADFDEGDLTPDQARDLAFSHNPFPSMRWRISRRTRETLFDLHAAQDILHETARGGRRGSGGIVTNDETLRQQLEADARLAEGSSSAGPRGKGYSSAAEVVASRFLRGGADVDRAGAVTPPDAKRPRLA</sequence>